<gene>
    <name evidence="1" type="ORF">HD598_002147</name>
</gene>
<name>A0A7W8TWJ8_9MICC</name>
<dbReference type="EMBL" id="JACHDR010000001">
    <property type="protein sequence ID" value="MBB5513460.1"/>
    <property type="molecule type" value="Genomic_DNA"/>
</dbReference>
<evidence type="ECO:0000313" key="1">
    <source>
        <dbReference type="EMBL" id="MBB5513460.1"/>
    </source>
</evidence>
<dbReference type="AlphaFoldDB" id="A0A7W8TWJ8"/>
<proteinExistence type="predicted"/>
<sequence>MRIYDAICALIEAKAVSLACECEPQKEGATSTAEAYRMGFHAYPEMRIGAERRGND</sequence>
<dbReference type="Proteomes" id="UP000580797">
    <property type="component" value="Unassembled WGS sequence"/>
</dbReference>
<protein>
    <submittedName>
        <fullName evidence="1">Uncharacterized protein</fullName>
    </submittedName>
</protein>
<accession>A0A7W8TWJ8</accession>
<organism evidence="1 2">
    <name type="scientific">Neomicrococcus aestuarii</name>
    <dbReference type="NCBI Taxonomy" id="556325"/>
    <lineage>
        <taxon>Bacteria</taxon>
        <taxon>Bacillati</taxon>
        <taxon>Actinomycetota</taxon>
        <taxon>Actinomycetes</taxon>
        <taxon>Micrococcales</taxon>
        <taxon>Micrococcaceae</taxon>
        <taxon>Neomicrococcus</taxon>
    </lineage>
</organism>
<evidence type="ECO:0000313" key="2">
    <source>
        <dbReference type="Proteomes" id="UP000580797"/>
    </source>
</evidence>
<reference evidence="1 2" key="1">
    <citation type="submission" date="2020-08" db="EMBL/GenBank/DDBJ databases">
        <title>Sequencing the genomes of 1000 actinobacteria strains.</title>
        <authorList>
            <person name="Klenk H.-P."/>
        </authorList>
    </citation>
    <scope>NUCLEOTIDE SEQUENCE [LARGE SCALE GENOMIC DNA]</scope>
    <source>
        <strain evidence="1 2">DSM 105783</strain>
    </source>
</reference>
<comment type="caution">
    <text evidence="1">The sequence shown here is derived from an EMBL/GenBank/DDBJ whole genome shotgun (WGS) entry which is preliminary data.</text>
</comment>